<dbReference type="GO" id="GO:0051213">
    <property type="term" value="F:dioxygenase activity"/>
    <property type="evidence" value="ECO:0007669"/>
    <property type="project" value="UniProtKB-KW"/>
</dbReference>
<evidence type="ECO:0000256" key="6">
    <source>
        <dbReference type="ARBA" id="ARBA00023002"/>
    </source>
</evidence>
<dbReference type="PANTHER" id="PTHR42747:SF3">
    <property type="entry name" value="NITRONATE MONOOXYGENASE-RELATED"/>
    <property type="match status" value="1"/>
</dbReference>
<keyword evidence="3" id="KW-0216">Detoxification</keyword>
<comment type="similarity">
    <text evidence="2">Belongs to the nitronate monooxygenase family. NMO class I subfamily.</text>
</comment>
<dbReference type="RefSeq" id="WP_042530150.1">
    <property type="nucleotide sequence ID" value="NZ_CP010827.1"/>
</dbReference>
<reference evidence="10 11" key="1">
    <citation type="journal article" date="2015" name="Genome Announc.">
        <title>Complete Genome Sequence and Annotation of Corynebacterium singulare DSM 44357, Isolated from a Human Semen Specimen.</title>
        <authorList>
            <person name="Merten M."/>
            <person name="Brinkrolf K."/>
            <person name="Albersmeier A."/>
            <person name="Kutter Y."/>
            <person name="Ruckert C."/>
            <person name="Tauch A."/>
        </authorList>
    </citation>
    <scope>NUCLEOTIDE SEQUENCE [LARGE SCALE GENOMIC DNA]</scope>
    <source>
        <strain evidence="10">IBS B52218</strain>
    </source>
</reference>
<dbReference type="Pfam" id="PF03060">
    <property type="entry name" value="NMO"/>
    <property type="match status" value="1"/>
</dbReference>
<dbReference type="HOGENOM" id="CLU_038732_5_1_11"/>
<evidence type="ECO:0000256" key="3">
    <source>
        <dbReference type="ARBA" id="ARBA00022575"/>
    </source>
</evidence>
<evidence type="ECO:0000256" key="5">
    <source>
        <dbReference type="ARBA" id="ARBA00022643"/>
    </source>
</evidence>
<protein>
    <recommendedName>
        <fullName evidence="8">Propionate 3-nitronate monooxygenase</fullName>
    </recommendedName>
</protein>
<evidence type="ECO:0000256" key="7">
    <source>
        <dbReference type="ARBA" id="ARBA00023033"/>
    </source>
</evidence>
<evidence type="ECO:0000256" key="2">
    <source>
        <dbReference type="ARBA" id="ARBA00009881"/>
    </source>
</evidence>
<comment type="cofactor">
    <cofactor evidence="1">
        <name>FMN</name>
        <dbReference type="ChEBI" id="CHEBI:58210"/>
    </cofactor>
</comment>
<evidence type="ECO:0000256" key="9">
    <source>
        <dbReference type="ARBA" id="ARBA00049401"/>
    </source>
</evidence>
<keyword evidence="10" id="KW-0223">Dioxygenase</keyword>
<keyword evidence="6 10" id="KW-0560">Oxidoreductase</keyword>
<sequence>MPKLLETITCPVLPAPMAGGPTTPALVRAAQQAGSFGALGLGSASVEAAQRAIEDCAGMRFGVNLFYPQRELTAAEHAAAESLATEENAVLSDVSLAFGWHEKLSAALNGGAAVLWSMFGAFTTEEVERIHAAGAEAWTTVTTPEEAAAATARGVDVLCVQGPEAGGHRGVWDPAAEPDQRPLAELVAAVHDVTDLPLIAAGGLRTSEDVATALSWPGVRAVSCGSAFLLSEEAGTSERNRELLRCGGDTVSTRAFSGRYARGLETAYTRAHPDLPLVYPYLNAVLKPRRARHDAEVDYCLVGTQVEKLNGGSVAQILGQLLPNGHV</sequence>
<keyword evidence="4" id="KW-0285">Flavoprotein</keyword>
<comment type="catalytic activity">
    <reaction evidence="9">
        <text>3 propionate 3-nitronate + 3 O2 + H2O = 3 3-oxopropanoate + 2 nitrate + nitrite + H2O2 + 3 H(+)</text>
        <dbReference type="Rhea" id="RHEA:57332"/>
        <dbReference type="ChEBI" id="CHEBI:15377"/>
        <dbReference type="ChEBI" id="CHEBI:15378"/>
        <dbReference type="ChEBI" id="CHEBI:15379"/>
        <dbReference type="ChEBI" id="CHEBI:16240"/>
        <dbReference type="ChEBI" id="CHEBI:16301"/>
        <dbReference type="ChEBI" id="CHEBI:17632"/>
        <dbReference type="ChEBI" id="CHEBI:33190"/>
        <dbReference type="ChEBI" id="CHEBI:136067"/>
    </reaction>
</comment>
<dbReference type="SUPFAM" id="SSF51412">
    <property type="entry name" value="Inosine monophosphate dehydrogenase (IMPDH)"/>
    <property type="match status" value="1"/>
</dbReference>
<organism evidence="10 11">
    <name type="scientific">Corynebacterium singulare</name>
    <dbReference type="NCBI Taxonomy" id="161899"/>
    <lineage>
        <taxon>Bacteria</taxon>
        <taxon>Bacillati</taxon>
        <taxon>Actinomycetota</taxon>
        <taxon>Actinomycetes</taxon>
        <taxon>Mycobacteriales</taxon>
        <taxon>Corynebacteriaceae</taxon>
        <taxon>Corynebacterium</taxon>
    </lineage>
</organism>
<dbReference type="KEGG" id="csx:CSING_04870"/>
<dbReference type="Proteomes" id="UP000031890">
    <property type="component" value="Chromosome"/>
</dbReference>
<keyword evidence="7" id="KW-0503">Monooxygenase</keyword>
<gene>
    <name evidence="10" type="ORF">CSING_04870</name>
</gene>
<name>A0A0B6F235_9CORY</name>
<accession>A0A0B6F235</accession>
<dbReference type="EMBL" id="CP010827">
    <property type="protein sequence ID" value="AJI78515.1"/>
    <property type="molecule type" value="Genomic_DNA"/>
</dbReference>
<evidence type="ECO:0000256" key="8">
    <source>
        <dbReference type="ARBA" id="ARBA00031155"/>
    </source>
</evidence>
<evidence type="ECO:0000256" key="1">
    <source>
        <dbReference type="ARBA" id="ARBA00001917"/>
    </source>
</evidence>
<dbReference type="GO" id="GO:0018580">
    <property type="term" value="F:nitronate monooxygenase activity"/>
    <property type="evidence" value="ECO:0007669"/>
    <property type="project" value="InterPro"/>
</dbReference>
<dbReference type="Gene3D" id="3.20.20.70">
    <property type="entry name" value="Aldolase class I"/>
    <property type="match status" value="1"/>
</dbReference>
<dbReference type="STRING" id="161899.CSING_04870"/>
<dbReference type="InterPro" id="IPR004136">
    <property type="entry name" value="NMO"/>
</dbReference>
<keyword evidence="5" id="KW-0288">FMN</keyword>
<dbReference type="OrthoDB" id="9778912at2"/>
<evidence type="ECO:0000256" key="4">
    <source>
        <dbReference type="ARBA" id="ARBA00022630"/>
    </source>
</evidence>
<dbReference type="GO" id="GO:0009636">
    <property type="term" value="P:response to toxic substance"/>
    <property type="evidence" value="ECO:0007669"/>
    <property type="project" value="UniProtKB-KW"/>
</dbReference>
<evidence type="ECO:0000313" key="11">
    <source>
        <dbReference type="Proteomes" id="UP000031890"/>
    </source>
</evidence>
<dbReference type="AlphaFoldDB" id="A0A0B6F235"/>
<dbReference type="PANTHER" id="PTHR42747">
    <property type="entry name" value="NITRONATE MONOOXYGENASE-RELATED"/>
    <property type="match status" value="1"/>
</dbReference>
<proteinExistence type="inferred from homology"/>
<dbReference type="CDD" id="cd04730">
    <property type="entry name" value="NPD_like"/>
    <property type="match status" value="1"/>
</dbReference>
<dbReference type="InterPro" id="IPR013785">
    <property type="entry name" value="Aldolase_TIM"/>
</dbReference>
<evidence type="ECO:0000313" key="10">
    <source>
        <dbReference type="EMBL" id="AJI78515.1"/>
    </source>
</evidence>